<sequence>MSGPPSSVEPPDVDPEPRVFDRITDAVFALDNAFQFTYLNARAEDLLEADAEEVVGERIWDVYPDAEETAIYDIFHDALETQQSAESELYYEPLDIWVSMRVYPSESGLSIYFRDITEQQEHQRELDFRTALLEAKAETTLDGQLVVDQDRTVVQYNERFVDIWDIPEAVLATRSDECILEYILDVVADPDEFRSTVEYLYDNPEAESRDEIHLTDGRWLDRYSAPVIGENGTHYGRLWVYRDITERKQRERRLATLMNNVPGMVYRCRNEPDWPMEFVSNGCRELTGYDPAALERGERSYGEDIIFEADREQLWEDVQEGLEDEEEFLVTYRIKTADENVRWVRERGRAMYDEAGNLEVLEGVIIDVTERKRLETELDEILGRVTDAFYALDEEFRFTHVNERAEELLQTSEDELLGEKLWELYPEAGEIDDIRDSFQTAMRRQEPQSLERYYEPLDFWVEASLYPSETGVSVYFRDVTERKEREQELRESERRYRTLVENFPNGAVALVDDDLRYQTVGGNPIDIVGLTSDVIENRPIRDAIPTALADEVAPRYRAALDGDASTFEIRFEGRTYRFHTVPVRDDDGDVFAALGMSQDITERTEAKRRLEQSERRYRTLVENFPHGAVGLFDENLEYTALGGQLLDDIDIAPDDRIGRSVYEIYPDDLVAEIEPNFQAALEGERNSFETELHDRHLYAHTLPVRNADDEIFAGMLLVQDVTDLREYQRRLEESNERLERFAYTVSHDLQEPLRMVTSYLTLLEKRYADEFDDDGREFIEFAVDAAERMKEMIDGLLEYSRVATRGSPLEPVDLEQVVDEVLEDLQFRIDDSNATITVESLPRVEGDRSQLRQIFQNLLDNAIEYSGDEPPRIHVTADRDGEHWQLSVRDEGVGIEPENQDRIFEIFQRLHTRDEHPGTGIGLALCEQIVERHGGEMWVESEPGDGATFAFTLQAAGDRDRS</sequence>
<feature type="domain" description="PAC" evidence="9">
    <location>
        <begin position="328"/>
        <end position="380"/>
    </location>
</feature>
<feature type="domain" description="Histidine kinase" evidence="7">
    <location>
        <begin position="744"/>
        <end position="957"/>
    </location>
</feature>
<dbReference type="InterPro" id="IPR005467">
    <property type="entry name" value="His_kinase_dom"/>
</dbReference>
<dbReference type="Gene3D" id="3.30.450.20">
    <property type="entry name" value="PAS domain"/>
    <property type="match status" value="6"/>
</dbReference>
<evidence type="ECO:0000313" key="11">
    <source>
        <dbReference type="Proteomes" id="UP000509241"/>
    </source>
</evidence>
<dbReference type="InterPro" id="IPR004358">
    <property type="entry name" value="Sig_transdc_His_kin-like_C"/>
</dbReference>
<dbReference type="InterPro" id="IPR036097">
    <property type="entry name" value="HisK_dim/P_sf"/>
</dbReference>
<dbReference type="PRINTS" id="PR00344">
    <property type="entry name" value="BCTRLSENSOR"/>
</dbReference>
<keyword evidence="6" id="KW-0175">Coiled coil</keyword>
<dbReference type="PANTHER" id="PTHR43304:SF1">
    <property type="entry name" value="PAC DOMAIN-CONTAINING PROTEIN"/>
    <property type="match status" value="1"/>
</dbReference>
<dbReference type="NCBIfam" id="TIGR00229">
    <property type="entry name" value="sensory_box"/>
    <property type="match status" value="4"/>
</dbReference>
<evidence type="ECO:0000259" key="9">
    <source>
        <dbReference type="PROSITE" id="PS50113"/>
    </source>
</evidence>
<dbReference type="EC" id="2.7.13.3" evidence="2"/>
<dbReference type="PROSITE" id="PS50112">
    <property type="entry name" value="PAS"/>
    <property type="match status" value="2"/>
</dbReference>
<dbReference type="PROSITE" id="PS50113">
    <property type="entry name" value="PAC"/>
    <property type="match status" value="3"/>
</dbReference>
<feature type="domain" description="PAC" evidence="9">
    <location>
        <begin position="560"/>
        <end position="612"/>
    </location>
</feature>
<dbReference type="GO" id="GO:0000155">
    <property type="term" value="F:phosphorelay sensor kinase activity"/>
    <property type="evidence" value="ECO:0007669"/>
    <property type="project" value="InterPro"/>
</dbReference>
<dbReference type="Pfam" id="PF13426">
    <property type="entry name" value="PAS_9"/>
    <property type="match status" value="1"/>
</dbReference>
<dbReference type="PANTHER" id="PTHR43304">
    <property type="entry name" value="PHYTOCHROME-LIKE PROTEIN CPH1"/>
    <property type="match status" value="1"/>
</dbReference>
<dbReference type="GeneID" id="56035003"/>
<evidence type="ECO:0000256" key="5">
    <source>
        <dbReference type="ARBA" id="ARBA00022777"/>
    </source>
</evidence>
<dbReference type="Proteomes" id="UP000509241">
    <property type="component" value="Chromosome"/>
</dbReference>
<dbReference type="SUPFAM" id="SSF55785">
    <property type="entry name" value="PYP-like sensor domain (PAS domain)"/>
    <property type="match status" value="6"/>
</dbReference>
<evidence type="ECO:0000256" key="1">
    <source>
        <dbReference type="ARBA" id="ARBA00000085"/>
    </source>
</evidence>
<dbReference type="InterPro" id="IPR013655">
    <property type="entry name" value="PAS_fold_3"/>
</dbReference>
<dbReference type="Gene3D" id="1.10.287.130">
    <property type="match status" value="1"/>
</dbReference>
<dbReference type="Pfam" id="PF02518">
    <property type="entry name" value="HATPase_c"/>
    <property type="match status" value="1"/>
</dbReference>
<proteinExistence type="predicted"/>
<dbReference type="EMBL" id="CP058601">
    <property type="protein sequence ID" value="QLG50402.1"/>
    <property type="molecule type" value="Genomic_DNA"/>
</dbReference>
<dbReference type="InterPro" id="IPR052162">
    <property type="entry name" value="Sensor_kinase/Photoreceptor"/>
</dbReference>
<dbReference type="InterPro" id="IPR001610">
    <property type="entry name" value="PAC"/>
</dbReference>
<dbReference type="InterPro" id="IPR003594">
    <property type="entry name" value="HATPase_dom"/>
</dbReference>
<keyword evidence="11" id="KW-1185">Reference proteome</keyword>
<dbReference type="InterPro" id="IPR035965">
    <property type="entry name" value="PAS-like_dom_sf"/>
</dbReference>
<dbReference type="SUPFAM" id="SSF55874">
    <property type="entry name" value="ATPase domain of HSP90 chaperone/DNA topoisomerase II/histidine kinase"/>
    <property type="match status" value="1"/>
</dbReference>
<dbReference type="OrthoDB" id="106630at2157"/>
<gene>
    <name evidence="10" type="ORF">HYG82_16890</name>
</gene>
<dbReference type="CDD" id="cd00130">
    <property type="entry name" value="PAS"/>
    <property type="match status" value="3"/>
</dbReference>
<evidence type="ECO:0000256" key="4">
    <source>
        <dbReference type="ARBA" id="ARBA00022679"/>
    </source>
</evidence>
<protein>
    <recommendedName>
        <fullName evidence="2">histidine kinase</fullName>
        <ecNumber evidence="2">2.7.13.3</ecNumber>
    </recommendedName>
</protein>
<dbReference type="KEGG" id="haly:HYG82_16890"/>
<evidence type="ECO:0000259" key="7">
    <source>
        <dbReference type="PROSITE" id="PS50109"/>
    </source>
</evidence>
<dbReference type="SMART" id="SM00387">
    <property type="entry name" value="HATPase_c"/>
    <property type="match status" value="1"/>
</dbReference>
<dbReference type="SMART" id="SM00091">
    <property type="entry name" value="PAS"/>
    <property type="match status" value="6"/>
</dbReference>
<reference evidence="10 11" key="1">
    <citation type="submission" date="2020-07" db="EMBL/GenBank/DDBJ databases">
        <authorList>
            <person name="Cui H."/>
        </authorList>
    </citation>
    <scope>NUCLEOTIDE SEQUENCE [LARGE SCALE GENOMIC DNA]</scope>
    <source>
        <strain evidence="10 11">YPL8</strain>
    </source>
</reference>
<comment type="catalytic activity">
    <reaction evidence="1">
        <text>ATP + protein L-histidine = ADP + protein N-phospho-L-histidine.</text>
        <dbReference type="EC" id="2.7.13.3"/>
    </reaction>
</comment>
<dbReference type="Pfam" id="PF08447">
    <property type="entry name" value="PAS_3"/>
    <property type="match status" value="1"/>
</dbReference>
<organism evidence="10 11">
    <name type="scientific">Natrinema halophilum</name>
    <dbReference type="NCBI Taxonomy" id="1699371"/>
    <lineage>
        <taxon>Archaea</taxon>
        <taxon>Methanobacteriati</taxon>
        <taxon>Methanobacteriota</taxon>
        <taxon>Stenosarchaea group</taxon>
        <taxon>Halobacteria</taxon>
        <taxon>Halobacteriales</taxon>
        <taxon>Natrialbaceae</taxon>
        <taxon>Natrinema</taxon>
    </lineage>
</organism>
<dbReference type="InterPro" id="IPR000014">
    <property type="entry name" value="PAS"/>
</dbReference>
<dbReference type="Pfam" id="PF08448">
    <property type="entry name" value="PAS_4"/>
    <property type="match status" value="4"/>
</dbReference>
<dbReference type="RefSeq" id="WP_179262868.1">
    <property type="nucleotide sequence ID" value="NZ_CP058601.1"/>
</dbReference>
<dbReference type="Gene3D" id="3.30.565.10">
    <property type="entry name" value="Histidine kinase-like ATPase, C-terminal domain"/>
    <property type="match status" value="1"/>
</dbReference>
<dbReference type="CDD" id="cd00082">
    <property type="entry name" value="HisKA"/>
    <property type="match status" value="1"/>
</dbReference>
<accession>A0A7D5KYB2</accession>
<name>A0A7D5KYB2_9EURY</name>
<evidence type="ECO:0000256" key="6">
    <source>
        <dbReference type="SAM" id="Coils"/>
    </source>
</evidence>
<dbReference type="AlphaFoldDB" id="A0A7D5KYB2"/>
<dbReference type="FunFam" id="3.30.565.10:FF:000006">
    <property type="entry name" value="Sensor histidine kinase WalK"/>
    <property type="match status" value="1"/>
</dbReference>
<evidence type="ECO:0000259" key="8">
    <source>
        <dbReference type="PROSITE" id="PS50112"/>
    </source>
</evidence>
<dbReference type="SUPFAM" id="SSF47384">
    <property type="entry name" value="Homodimeric domain of signal transducing histidine kinase"/>
    <property type="match status" value="1"/>
</dbReference>
<keyword evidence="4" id="KW-0808">Transferase</keyword>
<keyword evidence="3" id="KW-0597">Phosphoprotein</keyword>
<dbReference type="InterPro" id="IPR013656">
    <property type="entry name" value="PAS_4"/>
</dbReference>
<dbReference type="InterPro" id="IPR003661">
    <property type="entry name" value="HisK_dim/P_dom"/>
</dbReference>
<feature type="domain" description="PAS" evidence="8">
    <location>
        <begin position="374"/>
        <end position="445"/>
    </location>
</feature>
<evidence type="ECO:0000313" key="10">
    <source>
        <dbReference type="EMBL" id="QLG50402.1"/>
    </source>
</evidence>
<feature type="domain" description="PAC" evidence="9">
    <location>
        <begin position="204"/>
        <end position="256"/>
    </location>
</feature>
<evidence type="ECO:0000256" key="2">
    <source>
        <dbReference type="ARBA" id="ARBA00012438"/>
    </source>
</evidence>
<dbReference type="InterPro" id="IPR036890">
    <property type="entry name" value="HATPase_C_sf"/>
</dbReference>
<feature type="coiled-coil region" evidence="6">
    <location>
        <begin position="596"/>
        <end position="623"/>
    </location>
</feature>
<dbReference type="PROSITE" id="PS50109">
    <property type="entry name" value="HIS_KIN"/>
    <property type="match status" value="1"/>
</dbReference>
<dbReference type="InterPro" id="IPR000700">
    <property type="entry name" value="PAS-assoc_C"/>
</dbReference>
<keyword evidence="5" id="KW-0418">Kinase</keyword>
<dbReference type="SMART" id="SM00388">
    <property type="entry name" value="HisKA"/>
    <property type="match status" value="1"/>
</dbReference>
<dbReference type="Pfam" id="PF00512">
    <property type="entry name" value="HisKA"/>
    <property type="match status" value="1"/>
</dbReference>
<feature type="coiled-coil region" evidence="6">
    <location>
        <begin position="717"/>
        <end position="744"/>
    </location>
</feature>
<feature type="domain" description="PAS" evidence="8">
    <location>
        <begin position="18"/>
        <end position="82"/>
    </location>
</feature>
<dbReference type="SMART" id="SM00086">
    <property type="entry name" value="PAC"/>
    <property type="match status" value="3"/>
</dbReference>
<evidence type="ECO:0000256" key="3">
    <source>
        <dbReference type="ARBA" id="ARBA00022553"/>
    </source>
</evidence>